<evidence type="ECO:0000313" key="2">
    <source>
        <dbReference type="Proteomes" id="UP000215914"/>
    </source>
</evidence>
<sequence length="64" mass="6756">MRACEVQMQSAPSKRHIAPIALVPVPVPCPCPCPGPGAGACACRVLRTLLAATWCELSHKNTFV</sequence>
<dbReference type="InParanoid" id="A0A251T3T3"/>
<dbReference type="EMBL" id="CM007901">
    <property type="protein sequence ID" value="OTG05790.1"/>
    <property type="molecule type" value="Genomic_DNA"/>
</dbReference>
<gene>
    <name evidence="1" type="ORF">HannXRQ_Chr12g0377551</name>
</gene>
<organism evidence="1 2">
    <name type="scientific">Helianthus annuus</name>
    <name type="common">Common sunflower</name>
    <dbReference type="NCBI Taxonomy" id="4232"/>
    <lineage>
        <taxon>Eukaryota</taxon>
        <taxon>Viridiplantae</taxon>
        <taxon>Streptophyta</taxon>
        <taxon>Embryophyta</taxon>
        <taxon>Tracheophyta</taxon>
        <taxon>Spermatophyta</taxon>
        <taxon>Magnoliopsida</taxon>
        <taxon>eudicotyledons</taxon>
        <taxon>Gunneridae</taxon>
        <taxon>Pentapetalae</taxon>
        <taxon>asterids</taxon>
        <taxon>campanulids</taxon>
        <taxon>Asterales</taxon>
        <taxon>Asteraceae</taxon>
        <taxon>Asteroideae</taxon>
        <taxon>Heliantheae alliance</taxon>
        <taxon>Heliantheae</taxon>
        <taxon>Helianthus</taxon>
    </lineage>
</organism>
<reference evidence="2" key="1">
    <citation type="journal article" date="2017" name="Nature">
        <title>The sunflower genome provides insights into oil metabolism, flowering and Asterid evolution.</title>
        <authorList>
            <person name="Badouin H."/>
            <person name="Gouzy J."/>
            <person name="Grassa C.J."/>
            <person name="Murat F."/>
            <person name="Staton S.E."/>
            <person name="Cottret L."/>
            <person name="Lelandais-Briere C."/>
            <person name="Owens G.L."/>
            <person name="Carrere S."/>
            <person name="Mayjonade B."/>
            <person name="Legrand L."/>
            <person name="Gill N."/>
            <person name="Kane N.C."/>
            <person name="Bowers J.E."/>
            <person name="Hubner S."/>
            <person name="Bellec A."/>
            <person name="Berard A."/>
            <person name="Berges H."/>
            <person name="Blanchet N."/>
            <person name="Boniface M.C."/>
            <person name="Brunel D."/>
            <person name="Catrice O."/>
            <person name="Chaidir N."/>
            <person name="Claudel C."/>
            <person name="Donnadieu C."/>
            <person name="Faraut T."/>
            <person name="Fievet G."/>
            <person name="Helmstetter N."/>
            <person name="King M."/>
            <person name="Knapp S.J."/>
            <person name="Lai Z."/>
            <person name="Le Paslier M.C."/>
            <person name="Lippi Y."/>
            <person name="Lorenzon L."/>
            <person name="Mandel J.R."/>
            <person name="Marage G."/>
            <person name="Marchand G."/>
            <person name="Marquand E."/>
            <person name="Bret-Mestries E."/>
            <person name="Morien E."/>
            <person name="Nambeesan S."/>
            <person name="Nguyen T."/>
            <person name="Pegot-Espagnet P."/>
            <person name="Pouilly N."/>
            <person name="Raftis F."/>
            <person name="Sallet E."/>
            <person name="Schiex T."/>
            <person name="Thomas J."/>
            <person name="Vandecasteele C."/>
            <person name="Vares D."/>
            <person name="Vear F."/>
            <person name="Vautrin S."/>
            <person name="Crespi M."/>
            <person name="Mangin B."/>
            <person name="Burke J.M."/>
            <person name="Salse J."/>
            <person name="Munos S."/>
            <person name="Vincourt P."/>
            <person name="Rieseberg L.H."/>
            <person name="Langlade N.B."/>
        </authorList>
    </citation>
    <scope>NUCLEOTIDE SEQUENCE [LARGE SCALE GENOMIC DNA]</scope>
    <source>
        <strain evidence="2">cv. SF193</strain>
    </source>
</reference>
<name>A0A251T3T3_HELAN</name>
<accession>A0A251T3T3</accession>
<proteinExistence type="predicted"/>
<protein>
    <submittedName>
        <fullName evidence="1">Uncharacterized protein</fullName>
    </submittedName>
</protein>
<dbReference type="AlphaFoldDB" id="A0A251T3T3"/>
<keyword evidence="2" id="KW-1185">Reference proteome</keyword>
<evidence type="ECO:0000313" key="1">
    <source>
        <dbReference type="EMBL" id="OTG05790.1"/>
    </source>
</evidence>
<dbReference type="Proteomes" id="UP000215914">
    <property type="component" value="Chromosome 12"/>
</dbReference>